<dbReference type="EMBL" id="CP076134">
    <property type="protein sequence ID" value="QWG14955.1"/>
    <property type="molecule type" value="Genomic_DNA"/>
</dbReference>
<dbReference type="GO" id="GO:0003677">
    <property type="term" value="F:DNA binding"/>
    <property type="evidence" value="ECO:0007669"/>
    <property type="project" value="InterPro"/>
</dbReference>
<dbReference type="InterPro" id="IPR002559">
    <property type="entry name" value="Transposase_11"/>
</dbReference>
<feature type="domain" description="Transposase IS4-like" evidence="1">
    <location>
        <begin position="109"/>
        <end position="345"/>
    </location>
</feature>
<protein>
    <submittedName>
        <fullName evidence="2">Transposase</fullName>
    </submittedName>
</protein>
<name>A0A975RNZ4_9BRAD</name>
<dbReference type="RefSeq" id="WP_215623540.1">
    <property type="nucleotide sequence ID" value="NZ_CP076134.1"/>
</dbReference>
<organism evidence="2 3">
    <name type="scientific">Bradyrhizobium sediminis</name>
    <dbReference type="NCBI Taxonomy" id="2840469"/>
    <lineage>
        <taxon>Bacteria</taxon>
        <taxon>Pseudomonadati</taxon>
        <taxon>Pseudomonadota</taxon>
        <taxon>Alphaproteobacteria</taxon>
        <taxon>Hyphomicrobiales</taxon>
        <taxon>Nitrobacteraceae</taxon>
        <taxon>Bradyrhizobium</taxon>
    </lineage>
</organism>
<dbReference type="GO" id="GO:0006313">
    <property type="term" value="P:DNA transposition"/>
    <property type="evidence" value="ECO:0007669"/>
    <property type="project" value="InterPro"/>
</dbReference>
<dbReference type="GO" id="GO:0004803">
    <property type="term" value="F:transposase activity"/>
    <property type="evidence" value="ECO:0007669"/>
    <property type="project" value="InterPro"/>
</dbReference>
<dbReference type="PANTHER" id="PTHR33258">
    <property type="entry name" value="TRANSPOSASE INSL FOR INSERTION SEQUENCE ELEMENT IS186A-RELATED"/>
    <property type="match status" value="1"/>
</dbReference>
<dbReference type="PANTHER" id="PTHR33258:SF1">
    <property type="entry name" value="TRANSPOSASE INSL FOR INSERTION SEQUENCE ELEMENT IS186A-RELATED"/>
    <property type="match status" value="1"/>
</dbReference>
<evidence type="ECO:0000313" key="2">
    <source>
        <dbReference type="EMBL" id="QWG14955.1"/>
    </source>
</evidence>
<dbReference type="SUPFAM" id="SSF53098">
    <property type="entry name" value="Ribonuclease H-like"/>
    <property type="match status" value="1"/>
</dbReference>
<dbReference type="Pfam" id="PF01609">
    <property type="entry name" value="DDE_Tnp_1"/>
    <property type="match status" value="1"/>
</dbReference>
<proteinExistence type="predicted"/>
<dbReference type="InterPro" id="IPR012337">
    <property type="entry name" value="RNaseH-like_sf"/>
</dbReference>
<dbReference type="AlphaFoldDB" id="A0A975RNZ4"/>
<evidence type="ECO:0000313" key="3">
    <source>
        <dbReference type="Proteomes" id="UP000680839"/>
    </source>
</evidence>
<dbReference type="Proteomes" id="UP000680839">
    <property type="component" value="Chromosome"/>
</dbReference>
<gene>
    <name evidence="2" type="ORF">KMZ29_10010</name>
</gene>
<accession>A0A975RNZ4</accession>
<evidence type="ECO:0000259" key="1">
    <source>
        <dbReference type="Pfam" id="PF01609"/>
    </source>
</evidence>
<dbReference type="Gene3D" id="3.90.350.10">
    <property type="entry name" value="Transposase Inhibitor Protein From Tn5, Chain A, domain 1"/>
    <property type="match status" value="1"/>
</dbReference>
<reference evidence="2" key="1">
    <citation type="submission" date="2021-06" db="EMBL/GenBank/DDBJ databases">
        <title>Bradyrhizobium sp. S2-20-1 Genome sequencing.</title>
        <authorList>
            <person name="Jin L."/>
        </authorList>
    </citation>
    <scope>NUCLEOTIDE SEQUENCE</scope>
    <source>
        <strain evidence="2">S2-20-1</strain>
    </source>
</reference>
<sequence length="366" mass="40533">MMHESLVNEDWQSIVARLGGAKALNESARETKAFLRPREIKDAVDLLRMILAYCLGERGLRLTAAWAASVGLVDISGVGLLYRLRQCGDWLELLIGKVLSSAAPKASRGRLIRIVDATTVPKAGAAAKKNSQLWRIHSAFDLPHERFGHFELTDQKEGERLDRIPVVKGEIRIADRAYLQPERMATVLGRGADVLIRAGWKSARWLDAKGNLFDLIAALRKASARGLIDQPIWVGRKGGAALALRLVAIKKPPEAAAEARRKAHRDAQREGYQLSKQALAAADWVILITSLSPDDFTTDDILALYRLRWRIELGFKRLKSLVGLKSPPGINARSARPYILAHLLVILLLEPLVERIEDSPRLAEAA</sequence>